<organism evidence="2 3">
    <name type="scientific">Advenella kashmirensis</name>
    <dbReference type="NCBI Taxonomy" id="310575"/>
    <lineage>
        <taxon>Bacteria</taxon>
        <taxon>Pseudomonadati</taxon>
        <taxon>Pseudomonadota</taxon>
        <taxon>Betaproteobacteria</taxon>
        <taxon>Burkholderiales</taxon>
        <taxon>Alcaligenaceae</taxon>
    </lineage>
</organism>
<comment type="caution">
    <text evidence="2">The sequence shown here is derived from an EMBL/GenBank/DDBJ whole genome shotgun (WGS) entry which is preliminary data.</text>
</comment>
<dbReference type="InterPro" id="IPR051082">
    <property type="entry name" value="Pentapeptide-BTB/POZ_domain"/>
</dbReference>
<dbReference type="InterPro" id="IPR018683">
    <property type="entry name" value="DUF2169"/>
</dbReference>
<dbReference type="Pfam" id="PF00805">
    <property type="entry name" value="Pentapeptide"/>
    <property type="match status" value="4"/>
</dbReference>
<evidence type="ECO:0000313" key="3">
    <source>
        <dbReference type="Proteomes" id="UP000264036"/>
    </source>
</evidence>
<name>A0A356LB10_9BURK</name>
<evidence type="ECO:0000313" key="2">
    <source>
        <dbReference type="EMBL" id="HBP28200.1"/>
    </source>
</evidence>
<sequence>MKIIKPFRAGLLTRPFQWRGQTKLAFGVYVYVCRDRHGQFLGWDQKIWSDILPILDSGGVLDQVMPKAHPEYLISGTAYTDHQDNKTQCMVKVQVGTLEKTLKVTGDRFWINNSPTAPKTFTGMPLDWSHAFGGQQFADNPEGKGIDEQVINGIKTISLPNIEDPLHPIQSKSDRPPPASFGPIGLTHPQRINKQGTYSDTWYKYDFPGFLPDMDPTIFNMAADDQQWTHLEQLPLGDAFRIWNMNTDTPCWEDSIANLQARVTVLARNEKNQQYIRDVENMQASTLWLLPDTKSYIMMFHGSMDILDSEADDVEMAMAAIETTDEPRSVDYYEQVLRWRIDPKEAMYHLDKDEELIPASLMRSLEHTDPAVDKNRLGRRLDMYMQQQHAQTKAWFDQNGLDYQALIPEFVGPPENPMDIDDNPDRWEKIAEDAKLQTIALMREREEPEIDRYIAELQNLENVDLKTWKVARSGPPDLDFVDQIEHSSNMWWPDTQTTSPKKNDSEEIKESLRKSYLYSAHYQQTVAPLKPQKSLMLRAEIIRRYQQNEPLACLDFTGADLSHLDLQGADFSGSFLESANFENANITDADFSEAVLVRSRFNRVTMKSVNFTRANLAESVITHSKLEDCNFDSTELMKVSISNSSVTRSKFVNILSDYLDSADSTYRECRFETCMSSNFLLKNVLFYLCQIEKWALLDCHLENTIFESSTLKDASITTSDMKSCEFLKSHLDNLLIEDDTQLIRCKFVGSRLKECTFINMTIIENTFTYSDISESDFSKSRVTYSNFDHVIARDAIFHKTDLTGSSFKNANLIEASLEKANLSGVNFEGATLFRTNVSKVHIDGDTRLSGAYKDQLELYPVYRENEQHLFRLFANE</sequence>
<dbReference type="Proteomes" id="UP000264036">
    <property type="component" value="Unassembled WGS sequence"/>
</dbReference>
<gene>
    <name evidence="2" type="ORF">DD666_02145</name>
</gene>
<dbReference type="EMBL" id="DOEK01000004">
    <property type="protein sequence ID" value="HBP28200.1"/>
    <property type="molecule type" value="Genomic_DNA"/>
</dbReference>
<proteinExistence type="predicted"/>
<reference evidence="2 3" key="1">
    <citation type="journal article" date="2018" name="Nat. Biotechnol.">
        <title>A standardized bacterial taxonomy based on genome phylogeny substantially revises the tree of life.</title>
        <authorList>
            <person name="Parks D.H."/>
            <person name="Chuvochina M."/>
            <person name="Waite D.W."/>
            <person name="Rinke C."/>
            <person name="Skarshewski A."/>
            <person name="Chaumeil P.A."/>
            <person name="Hugenholtz P."/>
        </authorList>
    </citation>
    <scope>NUCLEOTIDE SEQUENCE [LARGE SCALE GENOMIC DNA]</scope>
    <source>
        <strain evidence="2">UBA10707</strain>
    </source>
</reference>
<accession>A0A356LB10</accession>
<dbReference type="AlphaFoldDB" id="A0A356LB10"/>
<feature type="domain" description="DUF2169" evidence="1">
    <location>
        <begin position="61"/>
        <end position="301"/>
    </location>
</feature>
<protein>
    <recommendedName>
        <fullName evidence="1">DUF2169 domain-containing protein</fullName>
    </recommendedName>
</protein>
<dbReference type="InterPro" id="IPR001646">
    <property type="entry name" value="5peptide_repeat"/>
</dbReference>
<evidence type="ECO:0000259" key="1">
    <source>
        <dbReference type="Pfam" id="PF09937"/>
    </source>
</evidence>
<dbReference type="Pfam" id="PF09937">
    <property type="entry name" value="DUF2169"/>
    <property type="match status" value="1"/>
</dbReference>
<dbReference type="PANTHER" id="PTHR14136">
    <property type="entry name" value="BTB_POZ DOMAIN-CONTAINING PROTEIN KCTD9"/>
    <property type="match status" value="1"/>
</dbReference>
<dbReference type="PANTHER" id="PTHR14136:SF17">
    <property type="entry name" value="BTB_POZ DOMAIN-CONTAINING PROTEIN KCTD9"/>
    <property type="match status" value="1"/>
</dbReference>
<dbReference type="Gene3D" id="2.160.20.80">
    <property type="entry name" value="E3 ubiquitin-protein ligase SopA"/>
    <property type="match status" value="3"/>
</dbReference>
<dbReference type="SUPFAM" id="SSF141571">
    <property type="entry name" value="Pentapeptide repeat-like"/>
    <property type="match status" value="2"/>
</dbReference>